<keyword evidence="22" id="KW-0040">ANK repeat</keyword>
<dbReference type="PROSITE" id="PS51007">
    <property type="entry name" value="CYTC"/>
    <property type="match status" value="1"/>
</dbReference>
<feature type="domain" description="Helicase ATP-binding" evidence="25">
    <location>
        <begin position="936"/>
        <end position="1089"/>
    </location>
</feature>
<evidence type="ECO:0000313" key="27">
    <source>
        <dbReference type="EMBL" id="CAH2268609.1"/>
    </source>
</evidence>
<evidence type="ECO:0000256" key="7">
    <source>
        <dbReference type="ARBA" id="ARBA00022617"/>
    </source>
</evidence>
<feature type="domain" description="Helicase C-terminal" evidence="26">
    <location>
        <begin position="1341"/>
        <end position="1503"/>
    </location>
</feature>
<dbReference type="InterPro" id="IPR009056">
    <property type="entry name" value="Cyt_c-like_dom"/>
</dbReference>
<dbReference type="GO" id="GO:0009380">
    <property type="term" value="C:excinuclease repair complex"/>
    <property type="evidence" value="ECO:0007669"/>
    <property type="project" value="InterPro"/>
</dbReference>
<dbReference type="GO" id="GO:0005524">
    <property type="term" value="F:ATP binding"/>
    <property type="evidence" value="ECO:0007669"/>
    <property type="project" value="UniProtKB-KW"/>
</dbReference>
<dbReference type="SUPFAM" id="SSF46626">
    <property type="entry name" value="Cytochrome c"/>
    <property type="match status" value="1"/>
</dbReference>
<dbReference type="GO" id="GO:0016020">
    <property type="term" value="C:membrane"/>
    <property type="evidence" value="ECO:0007669"/>
    <property type="project" value="UniProtKB-SubCell"/>
</dbReference>
<feature type="repeat" description="ANK" evidence="22">
    <location>
        <begin position="539"/>
        <end position="571"/>
    </location>
</feature>
<dbReference type="InterPro" id="IPR036909">
    <property type="entry name" value="Cyt_c-like_dom_sf"/>
</dbReference>
<dbReference type="InterPro" id="IPR001943">
    <property type="entry name" value="UVR_dom"/>
</dbReference>
<feature type="repeat" description="ANK" evidence="22">
    <location>
        <begin position="48"/>
        <end position="80"/>
    </location>
</feature>
<dbReference type="InterPro" id="IPR036876">
    <property type="entry name" value="UVR_dom_sf"/>
</dbReference>
<keyword evidence="10" id="KW-0547">Nucleotide-binding</keyword>
<evidence type="ECO:0000259" key="25">
    <source>
        <dbReference type="PROSITE" id="PS51192"/>
    </source>
</evidence>
<keyword evidence="17" id="KW-0472">Membrane</keyword>
<dbReference type="Pfam" id="PF17757">
    <property type="entry name" value="UvrB_inter"/>
    <property type="match status" value="1"/>
</dbReference>
<evidence type="ECO:0000256" key="16">
    <source>
        <dbReference type="ARBA" id="ARBA00023004"/>
    </source>
</evidence>
<dbReference type="SMART" id="SM00490">
    <property type="entry name" value="HELICc"/>
    <property type="match status" value="1"/>
</dbReference>
<feature type="binding site" description="covalent" evidence="21">
    <location>
        <position position="779"/>
    </location>
    <ligand>
        <name>heme c</name>
        <dbReference type="ChEBI" id="CHEBI:61717"/>
    </ligand>
</feature>
<evidence type="ECO:0000256" key="8">
    <source>
        <dbReference type="ARBA" id="ARBA00022692"/>
    </source>
</evidence>
<dbReference type="PANTHER" id="PTHR24029">
    <property type="entry name" value="UVRABC SYSTEM PROTEIN B"/>
    <property type="match status" value="1"/>
</dbReference>
<comment type="similarity">
    <text evidence="4">Belongs to the cytochrome c family.</text>
</comment>
<name>A0A8S4SGQ5_9NEOP</name>
<keyword evidence="28" id="KW-1185">Reference proteome</keyword>
<feature type="domain" description="UVR" evidence="23">
    <location>
        <begin position="1518"/>
        <end position="1553"/>
    </location>
</feature>
<feature type="repeat" description="ANK" evidence="22">
    <location>
        <begin position="83"/>
        <end position="115"/>
    </location>
</feature>
<dbReference type="Pfam" id="PF00271">
    <property type="entry name" value="Helicase_C"/>
    <property type="match status" value="1"/>
</dbReference>
<dbReference type="PROSITE" id="PS50151">
    <property type="entry name" value="UVR"/>
    <property type="match status" value="1"/>
</dbReference>
<feature type="binding site" description="covalent" evidence="21">
    <location>
        <position position="780"/>
    </location>
    <ligand>
        <name>heme c</name>
        <dbReference type="ChEBI" id="CHEBI:61717"/>
    </ligand>
</feature>
<dbReference type="InterPro" id="IPR014001">
    <property type="entry name" value="Helicase_ATP-bd"/>
</dbReference>
<keyword evidence="9 21" id="KW-0479">Metal-binding</keyword>
<evidence type="ECO:0000256" key="17">
    <source>
        <dbReference type="ARBA" id="ARBA00023136"/>
    </source>
</evidence>
<dbReference type="Proteomes" id="UP000838756">
    <property type="component" value="Unassembled WGS sequence"/>
</dbReference>
<evidence type="ECO:0000256" key="5">
    <source>
        <dbReference type="ARBA" id="ARBA00008533"/>
    </source>
</evidence>
<dbReference type="SUPFAM" id="SSF48403">
    <property type="entry name" value="Ankyrin repeat"/>
    <property type="match status" value="2"/>
</dbReference>
<dbReference type="GO" id="GO:0005737">
    <property type="term" value="C:cytoplasm"/>
    <property type="evidence" value="ECO:0007669"/>
    <property type="project" value="UniProtKB-SubCell"/>
</dbReference>
<keyword evidence="7 21" id="KW-0349">Heme</keyword>
<dbReference type="NCBIfam" id="TIGR00631">
    <property type="entry name" value="uvrb"/>
    <property type="match status" value="1"/>
</dbReference>
<evidence type="ECO:0000256" key="14">
    <source>
        <dbReference type="ARBA" id="ARBA00022881"/>
    </source>
</evidence>
<dbReference type="GO" id="GO:0016887">
    <property type="term" value="F:ATP hydrolysis activity"/>
    <property type="evidence" value="ECO:0007669"/>
    <property type="project" value="InterPro"/>
</dbReference>
<dbReference type="GO" id="GO:0046872">
    <property type="term" value="F:metal ion binding"/>
    <property type="evidence" value="ECO:0007669"/>
    <property type="project" value="UniProtKB-KW"/>
</dbReference>
<keyword evidence="13" id="KW-0067">ATP-binding</keyword>
<accession>A0A8S4SGQ5</accession>
<dbReference type="Pfam" id="PF12796">
    <property type="entry name" value="Ank_2"/>
    <property type="match status" value="2"/>
</dbReference>
<dbReference type="CDD" id="cd18790">
    <property type="entry name" value="SF2_C_UvrB"/>
    <property type="match status" value="1"/>
</dbReference>
<dbReference type="Gene3D" id="1.25.40.20">
    <property type="entry name" value="Ankyrin repeat-containing domain"/>
    <property type="match status" value="3"/>
</dbReference>
<evidence type="ECO:0000256" key="11">
    <source>
        <dbReference type="ARBA" id="ARBA00022763"/>
    </source>
</evidence>
<evidence type="ECO:0000256" key="12">
    <source>
        <dbReference type="ARBA" id="ARBA00022769"/>
    </source>
</evidence>
<dbReference type="GO" id="GO:0003677">
    <property type="term" value="F:DNA binding"/>
    <property type="evidence" value="ECO:0007669"/>
    <property type="project" value="InterPro"/>
</dbReference>
<proteinExistence type="inferred from homology"/>
<evidence type="ECO:0000259" key="26">
    <source>
        <dbReference type="PROSITE" id="PS51194"/>
    </source>
</evidence>
<dbReference type="HAMAP" id="MF_00204">
    <property type="entry name" value="UvrB"/>
    <property type="match status" value="1"/>
</dbReference>
<comment type="function">
    <text evidence="1">Electron carrier protein. The oxidized form of the cytochrome c heme group can accept an electron from the heme group of the cytochrome c1 subunit of cytochrome reductase. Cytochrome c then transfers this electron to the cytochrome oxidase complex, the final protein carrier in the mitochondrial electron-transport chain.</text>
</comment>
<keyword evidence="18" id="KW-0234">DNA repair</keyword>
<dbReference type="GO" id="GO:0009055">
    <property type="term" value="F:electron transfer activity"/>
    <property type="evidence" value="ECO:0007669"/>
    <property type="project" value="InterPro"/>
</dbReference>
<dbReference type="OrthoDB" id="16911at2759"/>
<feature type="repeat" description="ANK" evidence="22">
    <location>
        <begin position="400"/>
        <end position="432"/>
    </location>
</feature>
<sequence>MEKQKIIEILGRKLVSAISRGDFQKVKECIKEIEYEQIKNEVLNYERYYMKPIHHATLLGNLKILEFLCNSGADVNTTISNRYLSTPLHIAARHDKLEIAKFLLDRDANINATNYKGFTPLYLASDHCHLNMVKLLLCKGADASIQSQYGKTALDVVGNARKDECSSSEIQKIESVLSSSTEADCEAKLTSIKAGIKDANDSTDFVSSAASLQLSPTKAIKIELEVSNTKNLASSTVNSSSTPTRADFKEASSITSGAVKPSSSINSIFSWVTTATLNGLFSSAPTLLPAQQSVDHLDRSPISSSQVDCNGIILLTAAAMSKFTEKKYSRTLDNSLLTIEEIRERKLNTIEKNFETALKVEKWRDGLRSAVKERDFQKAEEYIREGKTHTTNVINSKDRNGNSPLSIAVSKQDLEMMRFLIENGADVNIEDFFRVPPIYYAVTKGTKKMIELLIDKGASISGYFSYADKKRTLVGWAIDKNSPEKVEVLLKHGASPNGKFDLLAYSQNSCLHAAIEKNYSRIVELLIEYRADVNVQNEQGQTPIYLAISLKRPKIMKLLYDSGADIDNVKDIRNETPSDYVKLFYPGKTIKEIVAEAESANVNPGDTTLAPSSAVRPSSFINSVFSWMGTSTTAALSSLFQSAPALPPAQQSIAHSTGSSIGSSQVDCNGAILLTAIAISKFTGERYSMPLDNSLLTLEQIKERKVSAIERNVKMALSNCEKLYQCPRSSLSNSTISKEEFKPLPNKKIDWSFDGITGSFDRESIQRGYKVYKEVCAACHSMNRIAFRNLQDVGFSEEDVKQIAASYQVKDGPNDLGEMFDRPGVSSDYFIAPFDTKEAAAASNNGAIPPDLSLIVKARHDGANYVYSLLIGYQNGEHDENGLYFNPYFSTGRLAMAPPLSEGMVEYDGTRQATVENMAYDVPAGDQPQAIDNLVAGLNSNKRDQVLLGVTGSGKTFTMANVIARTNRPALIMAHNKTLAAQLYEEMRGFFPHNAVGYFISYYDYYQPEAYSPQTDTYIEKDSLINERIDMLRYSAICSLLERRDTIVVASVSCIYGLGSPESYLSMTLTLSAGDKIHVNDFLNNLVNLQYKRSDVRFERGYFRVRGDIIDIFPAYYENKAWRLSLFGDEIEEISEIDAMNSNIIRCIDTVTIFPNSYYTTSRETLLQAVQLIKKELHERLDYYYSQNKIVEAKRLEQRTNFDIEMMMATGVCKGIENYSRYLYGMKAGDPPPTLFEYLPKDVILFVDESHVTVPQIGAMYSGNEARKKKLIDYGFRLPSAFDNRPLKLEEWEAIRPQTIYVSATPGKYELEKTNHAFIEQVIRPTGLTDPICTIKPTESQVDDVIHEAQVTIKKGFCILITTLTKKMAEKLAEHMSELSMKVTYLHSDIGALERIEIICKLRSKEIDVLVGVNLLREGLDIPECGLVAILDADKEGFLRSETSLIQTIGRAARNVEGRVILYADKITNSMDRALKETERRRKKQTEHNTLHNIVPKTIIKPISNTLQEKVVIENFSKDDLNSLKKQMLKHAENLEFEEAAKIKSIIERFNNRSTA</sequence>
<dbReference type="SUPFAM" id="SSF52540">
    <property type="entry name" value="P-loop containing nucleoside triphosphate hydrolases"/>
    <property type="match status" value="2"/>
</dbReference>
<comment type="subunit">
    <text evidence="19">Forms a heterotetramer with UvrA during the search for lesions. Interacts with UvrC in an incision complex.</text>
</comment>
<evidence type="ECO:0000256" key="18">
    <source>
        <dbReference type="ARBA" id="ARBA00023204"/>
    </source>
</evidence>
<dbReference type="GO" id="GO:0006289">
    <property type="term" value="P:nucleotide-excision repair"/>
    <property type="evidence" value="ECO:0007669"/>
    <property type="project" value="InterPro"/>
</dbReference>
<evidence type="ECO:0000259" key="23">
    <source>
        <dbReference type="PROSITE" id="PS50151"/>
    </source>
</evidence>
<keyword evidence="6" id="KW-0963">Cytoplasm</keyword>
<evidence type="ECO:0000259" key="24">
    <source>
        <dbReference type="PROSITE" id="PS51007"/>
    </source>
</evidence>
<comment type="caution">
    <text evidence="27">The sequence shown here is derived from an EMBL/GenBank/DDBJ whole genome shotgun (WGS) entry which is preliminary data.</text>
</comment>
<dbReference type="Pfam" id="PF00023">
    <property type="entry name" value="Ank"/>
    <property type="match status" value="1"/>
</dbReference>
<dbReference type="InterPro" id="IPR027417">
    <property type="entry name" value="P-loop_NTPase"/>
</dbReference>
<dbReference type="InterPro" id="IPR002110">
    <property type="entry name" value="Ankyrin_rpt"/>
</dbReference>
<dbReference type="PANTHER" id="PTHR24029:SF0">
    <property type="entry name" value="UVRABC SYSTEM PROTEIN B"/>
    <property type="match status" value="1"/>
</dbReference>
<comment type="subcellular location">
    <subcellularLocation>
        <location evidence="3">Cytoplasm</location>
    </subcellularLocation>
    <subcellularLocation>
        <location evidence="2">Membrane</location>
    </subcellularLocation>
</comment>
<evidence type="ECO:0000256" key="13">
    <source>
        <dbReference type="ARBA" id="ARBA00022840"/>
    </source>
</evidence>
<reference evidence="27" key="1">
    <citation type="submission" date="2022-03" db="EMBL/GenBank/DDBJ databases">
        <authorList>
            <person name="Lindestad O."/>
        </authorList>
    </citation>
    <scope>NUCLEOTIDE SEQUENCE</scope>
</reference>
<dbReference type="PROSITE" id="PS50088">
    <property type="entry name" value="ANK_REPEAT"/>
    <property type="match status" value="6"/>
</dbReference>
<feature type="binding site" description="covalent" evidence="21">
    <location>
        <position position="776"/>
    </location>
    <ligand>
        <name>heme c</name>
        <dbReference type="ChEBI" id="CHEBI:61717"/>
    </ligand>
</feature>
<dbReference type="InterPro" id="IPR002326">
    <property type="entry name" value="Cyt_c1"/>
</dbReference>
<dbReference type="InterPro" id="IPR036770">
    <property type="entry name" value="Ankyrin_rpt-contain_sf"/>
</dbReference>
<evidence type="ECO:0000256" key="9">
    <source>
        <dbReference type="ARBA" id="ARBA00022723"/>
    </source>
</evidence>
<evidence type="ECO:0000256" key="20">
    <source>
        <dbReference type="ARBA" id="ARBA00029504"/>
    </source>
</evidence>
<dbReference type="GO" id="GO:0020037">
    <property type="term" value="F:heme binding"/>
    <property type="evidence" value="ECO:0007669"/>
    <property type="project" value="InterPro"/>
</dbReference>
<keyword evidence="12" id="KW-0228">DNA excision</keyword>
<dbReference type="SMART" id="SM00487">
    <property type="entry name" value="DEXDc"/>
    <property type="match status" value="1"/>
</dbReference>
<dbReference type="InterPro" id="IPR006935">
    <property type="entry name" value="Helicase/UvrB_N"/>
</dbReference>
<dbReference type="Pfam" id="PF12344">
    <property type="entry name" value="UvrB"/>
    <property type="match status" value="1"/>
</dbReference>
<dbReference type="GO" id="GO:0004518">
    <property type="term" value="F:nuclease activity"/>
    <property type="evidence" value="ECO:0007669"/>
    <property type="project" value="UniProtKB-KW"/>
</dbReference>
<evidence type="ECO:0000256" key="3">
    <source>
        <dbReference type="ARBA" id="ARBA00004496"/>
    </source>
</evidence>
<feature type="repeat" description="ANK" evidence="22">
    <location>
        <begin position="116"/>
        <end position="148"/>
    </location>
</feature>
<evidence type="ECO:0000256" key="21">
    <source>
        <dbReference type="PIRSR" id="PIRSR602326-1"/>
    </source>
</evidence>
<comment type="similarity">
    <text evidence="5">Belongs to the UvrB family.</text>
</comment>
<dbReference type="SMART" id="SM00248">
    <property type="entry name" value="ANK"/>
    <property type="match status" value="8"/>
</dbReference>
<evidence type="ECO:0000256" key="10">
    <source>
        <dbReference type="ARBA" id="ARBA00022741"/>
    </source>
</evidence>
<dbReference type="PROSITE" id="PS50297">
    <property type="entry name" value="ANK_REP_REGION"/>
    <property type="match status" value="6"/>
</dbReference>
<dbReference type="Pfam" id="PF13857">
    <property type="entry name" value="Ank_5"/>
    <property type="match status" value="1"/>
</dbReference>
<dbReference type="CDD" id="cd17916">
    <property type="entry name" value="DEXHc_UvrB"/>
    <property type="match status" value="1"/>
</dbReference>
<dbReference type="Pfam" id="PF02167">
    <property type="entry name" value="Cytochrom_C1"/>
    <property type="match status" value="1"/>
</dbReference>
<organism evidence="27 28">
    <name type="scientific">Pararge aegeria aegeria</name>
    <dbReference type="NCBI Taxonomy" id="348720"/>
    <lineage>
        <taxon>Eukaryota</taxon>
        <taxon>Metazoa</taxon>
        <taxon>Ecdysozoa</taxon>
        <taxon>Arthropoda</taxon>
        <taxon>Hexapoda</taxon>
        <taxon>Insecta</taxon>
        <taxon>Pterygota</taxon>
        <taxon>Neoptera</taxon>
        <taxon>Endopterygota</taxon>
        <taxon>Lepidoptera</taxon>
        <taxon>Glossata</taxon>
        <taxon>Ditrysia</taxon>
        <taxon>Papilionoidea</taxon>
        <taxon>Nymphalidae</taxon>
        <taxon>Satyrinae</taxon>
        <taxon>Satyrini</taxon>
        <taxon>Parargina</taxon>
        <taxon>Pararge</taxon>
    </lineage>
</organism>
<dbReference type="NCBIfam" id="NF003673">
    <property type="entry name" value="PRK05298.1"/>
    <property type="match status" value="1"/>
</dbReference>
<evidence type="ECO:0000256" key="4">
    <source>
        <dbReference type="ARBA" id="ARBA00006488"/>
    </source>
</evidence>
<comment type="cofactor">
    <cofactor evidence="21">
        <name>heme c</name>
        <dbReference type="ChEBI" id="CHEBI:61717"/>
    </cofactor>
    <text evidence="21">Binds 1 heme c group covalently per subunit.</text>
</comment>
<evidence type="ECO:0000256" key="2">
    <source>
        <dbReference type="ARBA" id="ARBA00004370"/>
    </source>
</evidence>
<gene>
    <name evidence="27" type="primary">jg8615</name>
    <name evidence="27" type="ORF">PAEG_LOCUS26940</name>
</gene>
<keyword evidence="14" id="KW-0267">Excision nuclease</keyword>
<feature type="domain" description="Cytochrome c" evidence="24">
    <location>
        <begin position="763"/>
        <end position="942"/>
    </location>
</feature>
<protein>
    <recommendedName>
        <fullName evidence="20">UvrABC system protein B</fullName>
    </recommendedName>
</protein>
<feature type="repeat" description="ANK" evidence="22">
    <location>
        <begin position="506"/>
        <end position="538"/>
    </location>
</feature>
<dbReference type="PROSITE" id="PS51192">
    <property type="entry name" value="HELICASE_ATP_BIND_1"/>
    <property type="match status" value="1"/>
</dbReference>
<dbReference type="SUPFAM" id="SSF46600">
    <property type="entry name" value="C-terminal UvrC-binding domain of UvrB"/>
    <property type="match status" value="1"/>
</dbReference>
<dbReference type="Gene3D" id="4.10.860.10">
    <property type="entry name" value="UVR domain"/>
    <property type="match status" value="1"/>
</dbReference>
<evidence type="ECO:0000256" key="1">
    <source>
        <dbReference type="ARBA" id="ARBA00002555"/>
    </source>
</evidence>
<keyword evidence="11" id="KW-0227">DNA damage</keyword>
<keyword evidence="8" id="KW-0812">Transmembrane</keyword>
<evidence type="ECO:0000313" key="28">
    <source>
        <dbReference type="Proteomes" id="UP000838756"/>
    </source>
</evidence>
<dbReference type="PROSITE" id="PS51194">
    <property type="entry name" value="HELICASE_CTER"/>
    <property type="match status" value="1"/>
</dbReference>
<dbReference type="InterPro" id="IPR004807">
    <property type="entry name" value="UvrB"/>
</dbReference>
<evidence type="ECO:0000256" key="19">
    <source>
        <dbReference type="ARBA" id="ARBA00026033"/>
    </source>
</evidence>
<dbReference type="InterPro" id="IPR041471">
    <property type="entry name" value="UvrB_inter"/>
</dbReference>
<keyword evidence="15" id="KW-1133">Transmembrane helix</keyword>
<evidence type="ECO:0000256" key="15">
    <source>
        <dbReference type="ARBA" id="ARBA00022989"/>
    </source>
</evidence>
<dbReference type="PRINTS" id="PR00603">
    <property type="entry name" value="CYTOCHROMEC1"/>
</dbReference>
<dbReference type="EMBL" id="CAKXAJ010026455">
    <property type="protein sequence ID" value="CAH2268609.1"/>
    <property type="molecule type" value="Genomic_DNA"/>
</dbReference>
<keyword evidence="16 21" id="KW-0408">Iron</keyword>
<dbReference type="InterPro" id="IPR001650">
    <property type="entry name" value="Helicase_C-like"/>
</dbReference>
<dbReference type="InterPro" id="IPR024759">
    <property type="entry name" value="UvrB_YAD/RRR_dom"/>
</dbReference>
<dbReference type="Gene3D" id="1.10.760.10">
    <property type="entry name" value="Cytochrome c-like domain"/>
    <property type="match status" value="1"/>
</dbReference>
<dbReference type="Pfam" id="PF04851">
    <property type="entry name" value="ResIII"/>
    <property type="match status" value="1"/>
</dbReference>
<feature type="binding site" description="covalent" evidence="21">
    <location>
        <position position="896"/>
    </location>
    <ligand>
        <name>heme c</name>
        <dbReference type="ChEBI" id="CHEBI:61717"/>
    </ligand>
</feature>
<evidence type="ECO:0000256" key="6">
    <source>
        <dbReference type="ARBA" id="ARBA00022490"/>
    </source>
</evidence>
<evidence type="ECO:0000256" key="22">
    <source>
        <dbReference type="PROSITE-ProRule" id="PRU00023"/>
    </source>
</evidence>
<dbReference type="Gene3D" id="3.40.50.300">
    <property type="entry name" value="P-loop containing nucleotide triphosphate hydrolases"/>
    <property type="match status" value="3"/>
</dbReference>